<feature type="region of interest" description="Disordered" evidence="1">
    <location>
        <begin position="121"/>
        <end position="305"/>
    </location>
</feature>
<name>A0ABR3D0Z9_NEUIN</name>
<feature type="compositionally biased region" description="Basic and acidic residues" evidence="1">
    <location>
        <begin position="171"/>
        <end position="182"/>
    </location>
</feature>
<feature type="region of interest" description="Disordered" evidence="1">
    <location>
        <begin position="440"/>
        <end position="465"/>
    </location>
</feature>
<feature type="compositionally biased region" description="Basic and acidic residues" evidence="1">
    <location>
        <begin position="269"/>
        <end position="284"/>
    </location>
</feature>
<feature type="compositionally biased region" description="Basic residues" evidence="1">
    <location>
        <begin position="122"/>
        <end position="131"/>
    </location>
</feature>
<feature type="compositionally biased region" description="Polar residues" evidence="1">
    <location>
        <begin position="360"/>
        <end position="370"/>
    </location>
</feature>
<gene>
    <name evidence="2" type="ORF">QR685DRAFT_575506</name>
</gene>
<feature type="compositionally biased region" description="Acidic residues" evidence="1">
    <location>
        <begin position="391"/>
        <end position="417"/>
    </location>
</feature>
<keyword evidence="3" id="KW-1185">Reference proteome</keyword>
<accession>A0ABR3D0Z9</accession>
<protein>
    <submittedName>
        <fullName evidence="2">Uncharacterized protein</fullName>
    </submittedName>
</protein>
<reference evidence="2 3" key="1">
    <citation type="submission" date="2023-09" db="EMBL/GenBank/DDBJ databases">
        <title>Multi-omics analysis of a traditional fermented food reveals byproduct-associated fungal strains for waste-to-food upcycling.</title>
        <authorList>
            <consortium name="Lawrence Berkeley National Laboratory"/>
            <person name="Rekdal V.M."/>
            <person name="Villalobos-Escobedo J.M."/>
            <person name="Rodriguez-Valeron N."/>
            <person name="Garcia M.O."/>
            <person name="Vasquez D.P."/>
            <person name="Damayanti I."/>
            <person name="Sorensen P.M."/>
            <person name="Baidoo E.E."/>
            <person name="De Carvalho A.C."/>
            <person name="Riley R."/>
            <person name="Lipzen A."/>
            <person name="He G."/>
            <person name="Yan M."/>
            <person name="Haridas S."/>
            <person name="Daum C."/>
            <person name="Yoshinaga Y."/>
            <person name="Ng V."/>
            <person name="Grigoriev I.V."/>
            <person name="Munk R."/>
            <person name="Nuraida L."/>
            <person name="Wijaya C.H."/>
            <person name="Morales P.-C."/>
            <person name="Keasling J.D."/>
        </authorList>
    </citation>
    <scope>NUCLEOTIDE SEQUENCE [LARGE SCALE GENOMIC DNA]</scope>
    <source>
        <strain evidence="2 3">FGSC 2613</strain>
    </source>
</reference>
<feature type="compositionally biased region" description="Basic and acidic residues" evidence="1">
    <location>
        <begin position="338"/>
        <end position="357"/>
    </location>
</feature>
<organism evidence="2 3">
    <name type="scientific">Neurospora intermedia</name>
    <dbReference type="NCBI Taxonomy" id="5142"/>
    <lineage>
        <taxon>Eukaryota</taxon>
        <taxon>Fungi</taxon>
        <taxon>Dikarya</taxon>
        <taxon>Ascomycota</taxon>
        <taxon>Pezizomycotina</taxon>
        <taxon>Sordariomycetes</taxon>
        <taxon>Sordariomycetidae</taxon>
        <taxon>Sordariales</taxon>
        <taxon>Sordariaceae</taxon>
        <taxon>Neurospora</taxon>
    </lineage>
</organism>
<evidence type="ECO:0000313" key="3">
    <source>
        <dbReference type="Proteomes" id="UP001451303"/>
    </source>
</evidence>
<evidence type="ECO:0000256" key="1">
    <source>
        <dbReference type="SAM" id="MobiDB-lite"/>
    </source>
</evidence>
<dbReference type="EMBL" id="JAVLET010000013">
    <property type="protein sequence ID" value="KAL0466375.1"/>
    <property type="molecule type" value="Genomic_DNA"/>
</dbReference>
<comment type="caution">
    <text evidence="2">The sequence shown here is derived from an EMBL/GenBank/DDBJ whole genome shotgun (WGS) entry which is preliminary data.</text>
</comment>
<feature type="compositionally biased region" description="Low complexity" evidence="1">
    <location>
        <begin position="440"/>
        <end position="451"/>
    </location>
</feature>
<feature type="compositionally biased region" description="Low complexity" evidence="1">
    <location>
        <begin position="185"/>
        <end position="226"/>
    </location>
</feature>
<evidence type="ECO:0000313" key="2">
    <source>
        <dbReference type="EMBL" id="KAL0466375.1"/>
    </source>
</evidence>
<sequence>MPYSQVLSVERSWSGSVSSQFVNNMQTSEWNFIDDCPEYWTELETGKLRLEVKPGPEHEWHNEWRDRLMKGEGCYGPQGPPAYPPFKVHPPWEGRTMTREHPNAYYFEEDSPRKLWLEQKEKLKKQKKSHKKQEQTSEAGPSHQHATRAQGSRVPSIAASQPTESSNPRTESSKRDKEKGRAVDPPAATTESTTAPVAGPSSASAPASNSASVSASTSTVAGPSAARPNTATFSKEKGPQETVANNAEDKSTANVQHRATKIKIIPPGSKKDVKGKGKAVDKPSHVNNNAHKITKPSDSKEPAAVATNRIIKRSQVVKGKYWAFKLDSSMFTKDGRIRAEFSNDKDNNKSLAKEKIRPTVSGSANGNGEDSSSMASSSKTATAINNGNDNNDNDNSDDELALGQDSDDYDSGSETDDSKDSTYILADKAKKGKVTTTAAAAATTASSSDSSSNKRKRATTDTGDDEQTAYYVLRCPLDRNCMSQSDSTHSDPEDIKGVFCRHPFKRRRAMNHELRSERQIWENCCLRVVPDRKNTPVNDEWAMRHNTTLIRSLVHKAGGGKRAREKMERELEEDL</sequence>
<feature type="compositionally biased region" description="Polar residues" evidence="1">
    <location>
        <begin position="158"/>
        <end position="170"/>
    </location>
</feature>
<feature type="region of interest" description="Disordered" evidence="1">
    <location>
        <begin position="338"/>
        <end position="420"/>
    </location>
</feature>
<dbReference type="Proteomes" id="UP001451303">
    <property type="component" value="Unassembled WGS sequence"/>
</dbReference>
<proteinExistence type="predicted"/>